<sequence length="1815" mass="210770">MKGYDDFFNEAQQYSEILKYYEENGEIFTDTNFGPSSQTKEAEKGIDYNRYEWKRIDEFYTAPLFKKEAIKEDIIQKGKLEDNYFIASLLKIAKQPNLVEMLFDTRTKESETINLKCGAVIVYFYVFGKRTPVLIDTLIPFNRENGIPVFSHPSYLYYSPWFCLVEKAYAKLHNSYSAIIKGTLSQAFYHLFGYFPYRQSFDSILQKRQNEDQISNENDNEYLFSLLMKWQFENSVLGTDIKNDRLNTSQFFLITKARREEGKNFICLRRTCPASEKLPNDLKDASSTFSSELKRKLGVHRRKNGTFWMTDSEFFSYFQTIDVAKPINPEYHVKNLITKLEQGENDGYEVNSSSAQIEKHQTFAFKLNDSNVPIIDDVKVDFLIEKRRPFIFKDDSESNYQVLIVYSSGKKVEFDQLSNYKSETFQSSEQLFSFTVHVTEKEPFVIVLQRNDKKEYNEDCYVKVCCKCEFDLYDVDCPDTLAEEECEDEKVGIVFNNQSKRYRNLSRKVTLKSINGKEVPSYESSDSREFDDSFYKNFDLIQDSEASTGFYEYDYDINDDFYLSVDEAQIQTDEKDESCSSKPFNDDKFSIQSEPLLDGFKENVLQLIEKEISSFSNLNKEDTNGQKLTVEELQDSIERINKISNDNNLTLEEKISPFFSSVRSLLISCIAQADSINGQDETVASHVDEETNASNDETNNFIQKLNVALEIDPNESNFDKILESISMLKNENESLQNQLVHRQSQENTKDDENEIVIEAREVLLNEEEQESSKLQAEENVEHTSSHQLLEQNEDHISSNHPSEKDEENSHLSGENEVHETNVQPTENNEDHVSDNNLSEQEENHGSVNHLSDKDEEQHTSNNLQEPENHSEDNNNNESIKNVSDKNDDNEPNNHSEDKNDESIKNEDNEASNHSEDKNDESIKNEDNEASNHSEDKNDESIKNKDNEASNHSEDKNDDHDSIQIASDKNDNNEPSNHSEVKNDDHSYSIHASRHEEEEESISNKEENTSSNRLSDHDEKHQSDNLNLDSEEQPQPILARRVVYVSNGKLALPEDADESCQDQMKTQNSVKDEQQSEDKDKETNEERKQQSDESKDSSKESNPKYNLVNDEFMILPTEVIEKSAKLNVNKNESDDQKAKENDAKKEEEEASKPEKKNEKINDDYQDLLNSKKKWPFEDPPQHFNPVFFKSSQRRKKDGKQTSPSNEATDTKKSNIDDKTILNSSSINTSCSEIIDKNELSPKSSLYMSIFDGLEQLEEIEKEEKEKYKEKNKLKAQFLTPTQEQPQTPTQAQLQTPTQIQITFDDNSYDSASIQKSISPLEGLKEELSSPKVWRVTPSNNPQRPFVLTQEDRKSPPTKSPLSDYSKQHSSSTPDKKLSDHQQNEKQEQNKNKIILSTRADVFETPKKNSKDSLKIQENQVVSYETKQVKKNEKQPQLKAEVKPEVQTKAAEIKPEVPAKVNTAVSKQQKEVKQNKPTKSVHPTKSKKDAAETKKQNEIKGKEVKAIIKDKKEEPKKKVEIKGKEEIKKKQENKEKVKNEVKEDLKKKIETKEKDVKVKNENKPEKEAKKKNEIKEKEERRRTKKKEEENVKNIHKNQEQKQYQHIVQIDKSNAYKNMPIPTKSDINSNMTKTNDTAPLQITTSPIKKRYAAPIEKNVNNNFNQQKPNKITNANPYYYNYENDDKMNMFNQRRNNQKRRIYDENDSEINEDDITTYKQKPKFKAAHHKKPFFKEEDSEIDFSVGNDNLDDKLVYENEYFNFRIGGNEFGMPNANFLNRYQNINNQSRKPRQTTFLKTFNLQKDQINCAYLPMRIKKP</sequence>
<feature type="region of interest" description="Disordered" evidence="2">
    <location>
        <begin position="766"/>
        <end position="1039"/>
    </location>
</feature>
<feature type="compositionally biased region" description="Basic and acidic residues" evidence="2">
    <location>
        <begin position="1069"/>
        <end position="1101"/>
    </location>
</feature>
<reference evidence="4 5" key="1">
    <citation type="submission" date="2024-04" db="EMBL/GenBank/DDBJ databases">
        <title>Tritrichomonas musculus Genome.</title>
        <authorList>
            <person name="Alves-Ferreira E."/>
            <person name="Grigg M."/>
            <person name="Lorenzi H."/>
            <person name="Galac M."/>
        </authorList>
    </citation>
    <scope>NUCLEOTIDE SEQUENCE [LARGE SCALE GENOMIC DNA]</scope>
    <source>
        <strain evidence="4 5">EAF2021</strain>
    </source>
</reference>
<feature type="compositionally biased region" description="Polar residues" evidence="2">
    <location>
        <begin position="1414"/>
        <end position="1424"/>
    </location>
</feature>
<dbReference type="InterPro" id="IPR038765">
    <property type="entry name" value="Papain-like_cys_pep_sf"/>
</dbReference>
<name>A0ABR2H2D4_9EUKA</name>
<feature type="region of interest" description="Disordered" evidence="2">
    <location>
        <begin position="1123"/>
        <end position="1226"/>
    </location>
</feature>
<feature type="compositionally biased region" description="Basic and acidic residues" evidence="2">
    <location>
        <begin position="775"/>
        <end position="784"/>
    </location>
</feature>
<feature type="compositionally biased region" description="Basic and acidic residues" evidence="2">
    <location>
        <begin position="1425"/>
        <end position="1455"/>
    </location>
</feature>
<evidence type="ECO:0000313" key="5">
    <source>
        <dbReference type="Proteomes" id="UP001470230"/>
    </source>
</evidence>
<comment type="caution">
    <text evidence="1">Lacks conserved residue(s) required for the propagation of feature annotation.</text>
</comment>
<dbReference type="InterPro" id="IPR022684">
    <property type="entry name" value="Calpain_cysteine_protease"/>
</dbReference>
<accession>A0ABR2H2D4</accession>
<evidence type="ECO:0000259" key="3">
    <source>
        <dbReference type="PROSITE" id="PS50203"/>
    </source>
</evidence>
<feature type="compositionally biased region" description="Basic and acidic residues" evidence="2">
    <location>
        <begin position="792"/>
        <end position="819"/>
    </location>
</feature>
<dbReference type="Gene3D" id="3.90.70.10">
    <property type="entry name" value="Cysteine proteinases"/>
    <property type="match status" value="1"/>
</dbReference>
<feature type="domain" description="Calpain catalytic" evidence="3">
    <location>
        <begin position="27"/>
        <end position="327"/>
    </location>
</feature>
<dbReference type="SUPFAM" id="SSF54001">
    <property type="entry name" value="Cysteine proteinases"/>
    <property type="match status" value="1"/>
</dbReference>
<feature type="compositionally biased region" description="Basic and acidic residues" evidence="2">
    <location>
        <begin position="1207"/>
        <end position="1218"/>
    </location>
</feature>
<dbReference type="PRINTS" id="PR00704">
    <property type="entry name" value="CALPAIN"/>
</dbReference>
<feature type="compositionally biased region" description="Basic and acidic residues" evidence="2">
    <location>
        <begin position="1484"/>
        <end position="1589"/>
    </location>
</feature>
<feature type="compositionally biased region" description="Basic and acidic residues" evidence="2">
    <location>
        <begin position="882"/>
        <end position="1022"/>
    </location>
</feature>
<gene>
    <name evidence="4" type="ORF">M9Y10_030934</name>
</gene>
<organism evidence="4 5">
    <name type="scientific">Tritrichomonas musculus</name>
    <dbReference type="NCBI Taxonomy" id="1915356"/>
    <lineage>
        <taxon>Eukaryota</taxon>
        <taxon>Metamonada</taxon>
        <taxon>Parabasalia</taxon>
        <taxon>Tritrichomonadida</taxon>
        <taxon>Tritrichomonadidae</taxon>
        <taxon>Tritrichomonas</taxon>
    </lineage>
</organism>
<evidence type="ECO:0000313" key="4">
    <source>
        <dbReference type="EMBL" id="KAK8840373.1"/>
    </source>
</evidence>
<feature type="region of interest" description="Disordered" evidence="2">
    <location>
        <begin position="1262"/>
        <end position="1589"/>
    </location>
</feature>
<feature type="compositionally biased region" description="Polar residues" evidence="2">
    <location>
        <begin position="1622"/>
        <end position="1634"/>
    </location>
</feature>
<evidence type="ECO:0000256" key="2">
    <source>
        <dbReference type="SAM" id="MobiDB-lite"/>
    </source>
</evidence>
<feature type="compositionally biased region" description="Polar residues" evidence="2">
    <location>
        <begin position="1303"/>
        <end position="1316"/>
    </location>
</feature>
<dbReference type="Pfam" id="PF00648">
    <property type="entry name" value="Peptidase_C2"/>
    <property type="match status" value="1"/>
</dbReference>
<feature type="compositionally biased region" description="Low complexity" evidence="2">
    <location>
        <begin position="1273"/>
        <end position="1302"/>
    </location>
</feature>
<feature type="compositionally biased region" description="Basic and acidic residues" evidence="2">
    <location>
        <begin position="1399"/>
        <end position="1413"/>
    </location>
</feature>
<dbReference type="PROSITE" id="PS50203">
    <property type="entry name" value="CALPAIN_CAT"/>
    <property type="match status" value="1"/>
</dbReference>
<feature type="region of interest" description="Disordered" evidence="2">
    <location>
        <begin position="1051"/>
        <end position="1108"/>
    </location>
</feature>
<feature type="compositionally biased region" description="Basic and acidic residues" evidence="2">
    <location>
        <begin position="1130"/>
        <end position="1161"/>
    </location>
</feature>
<dbReference type="Proteomes" id="UP001470230">
    <property type="component" value="Unassembled WGS sequence"/>
</dbReference>
<dbReference type="InterPro" id="IPR001300">
    <property type="entry name" value="Peptidase_C2_calpain_cat"/>
</dbReference>
<feature type="compositionally biased region" description="Polar residues" evidence="2">
    <location>
        <begin position="1358"/>
        <end position="1371"/>
    </location>
</feature>
<dbReference type="EMBL" id="JAPFFF010000047">
    <property type="protein sequence ID" value="KAK8840373.1"/>
    <property type="molecule type" value="Genomic_DNA"/>
</dbReference>
<evidence type="ECO:0000256" key="1">
    <source>
        <dbReference type="PROSITE-ProRule" id="PRU00239"/>
    </source>
</evidence>
<feature type="compositionally biased region" description="Basic and acidic residues" evidence="2">
    <location>
        <begin position="1262"/>
        <end position="1271"/>
    </location>
</feature>
<feature type="compositionally biased region" description="Basic and acidic residues" evidence="2">
    <location>
        <begin position="1372"/>
        <end position="1389"/>
    </location>
</feature>
<comment type="caution">
    <text evidence="4">The sequence shown here is derived from an EMBL/GenBank/DDBJ whole genome shotgun (WGS) entry which is preliminary data.</text>
</comment>
<protein>
    <recommendedName>
        <fullName evidence="3">Calpain catalytic domain-containing protein</fullName>
    </recommendedName>
</protein>
<keyword evidence="5" id="KW-1185">Reference proteome</keyword>
<proteinExistence type="predicted"/>
<feature type="region of interest" description="Disordered" evidence="2">
    <location>
        <begin position="1614"/>
        <end position="1634"/>
    </location>
</feature>
<dbReference type="SMART" id="SM00230">
    <property type="entry name" value="CysPc"/>
    <property type="match status" value="1"/>
</dbReference>